<evidence type="ECO:0000256" key="1">
    <source>
        <dbReference type="SAM" id="Phobius"/>
    </source>
</evidence>
<organism evidence="2 3">
    <name type="scientific">Terfezia boudieri ATCC MYA-4762</name>
    <dbReference type="NCBI Taxonomy" id="1051890"/>
    <lineage>
        <taxon>Eukaryota</taxon>
        <taxon>Fungi</taxon>
        <taxon>Dikarya</taxon>
        <taxon>Ascomycota</taxon>
        <taxon>Pezizomycotina</taxon>
        <taxon>Pezizomycetes</taxon>
        <taxon>Pezizales</taxon>
        <taxon>Pezizaceae</taxon>
        <taxon>Terfezia</taxon>
    </lineage>
</organism>
<evidence type="ECO:0000313" key="2">
    <source>
        <dbReference type="EMBL" id="RPB19186.1"/>
    </source>
</evidence>
<feature type="transmembrane region" description="Helical" evidence="1">
    <location>
        <begin position="59"/>
        <end position="78"/>
    </location>
</feature>
<keyword evidence="3" id="KW-1185">Reference proteome</keyword>
<name>A0A3N4L995_9PEZI</name>
<reference evidence="2 3" key="1">
    <citation type="journal article" date="2018" name="Nat. Ecol. Evol.">
        <title>Pezizomycetes genomes reveal the molecular basis of ectomycorrhizal truffle lifestyle.</title>
        <authorList>
            <person name="Murat C."/>
            <person name="Payen T."/>
            <person name="Noel B."/>
            <person name="Kuo A."/>
            <person name="Morin E."/>
            <person name="Chen J."/>
            <person name="Kohler A."/>
            <person name="Krizsan K."/>
            <person name="Balestrini R."/>
            <person name="Da Silva C."/>
            <person name="Montanini B."/>
            <person name="Hainaut M."/>
            <person name="Levati E."/>
            <person name="Barry K.W."/>
            <person name="Belfiori B."/>
            <person name="Cichocki N."/>
            <person name="Clum A."/>
            <person name="Dockter R.B."/>
            <person name="Fauchery L."/>
            <person name="Guy J."/>
            <person name="Iotti M."/>
            <person name="Le Tacon F."/>
            <person name="Lindquist E.A."/>
            <person name="Lipzen A."/>
            <person name="Malagnac F."/>
            <person name="Mello A."/>
            <person name="Molinier V."/>
            <person name="Miyauchi S."/>
            <person name="Poulain J."/>
            <person name="Riccioni C."/>
            <person name="Rubini A."/>
            <person name="Sitrit Y."/>
            <person name="Splivallo R."/>
            <person name="Traeger S."/>
            <person name="Wang M."/>
            <person name="Zifcakova L."/>
            <person name="Wipf D."/>
            <person name="Zambonelli A."/>
            <person name="Paolocci F."/>
            <person name="Nowrousian M."/>
            <person name="Ottonello S."/>
            <person name="Baldrian P."/>
            <person name="Spatafora J.W."/>
            <person name="Henrissat B."/>
            <person name="Nagy L.G."/>
            <person name="Aury J.M."/>
            <person name="Wincker P."/>
            <person name="Grigoriev I.V."/>
            <person name="Bonfante P."/>
            <person name="Martin F.M."/>
        </authorList>
    </citation>
    <scope>NUCLEOTIDE SEQUENCE [LARGE SCALE GENOMIC DNA]</scope>
    <source>
        <strain evidence="2 3">ATCC MYA-4762</strain>
    </source>
</reference>
<dbReference type="InParanoid" id="A0A3N4L995"/>
<sequence length="82" mass="8948">MQFTHLSNEIVEDTINNIENAILASYLPNEVNEPESVAPVSSTPPPVTPSAALAHIEGLLLFLISPIISMYLVPIVLFRTFS</sequence>
<keyword evidence="1" id="KW-0472">Membrane</keyword>
<dbReference type="AlphaFoldDB" id="A0A3N4L995"/>
<evidence type="ECO:0000313" key="3">
    <source>
        <dbReference type="Proteomes" id="UP000267821"/>
    </source>
</evidence>
<keyword evidence="1" id="KW-0812">Transmembrane</keyword>
<keyword evidence="1" id="KW-1133">Transmembrane helix</keyword>
<protein>
    <submittedName>
        <fullName evidence="2">Uncharacterized protein</fullName>
    </submittedName>
</protein>
<dbReference type="EMBL" id="ML121596">
    <property type="protein sequence ID" value="RPB19186.1"/>
    <property type="molecule type" value="Genomic_DNA"/>
</dbReference>
<proteinExistence type="predicted"/>
<dbReference type="Proteomes" id="UP000267821">
    <property type="component" value="Unassembled WGS sequence"/>
</dbReference>
<gene>
    <name evidence="2" type="ORF">L211DRAFT_842909</name>
</gene>
<accession>A0A3N4L995</accession>